<keyword evidence="1" id="KW-0145">Chemotaxis</keyword>
<name>A0A556QIW8_9BACT</name>
<dbReference type="Proteomes" id="UP000315648">
    <property type="component" value="Unassembled WGS sequence"/>
</dbReference>
<evidence type="ECO:0000313" key="4">
    <source>
        <dbReference type="Proteomes" id="UP000315648"/>
    </source>
</evidence>
<dbReference type="InterPro" id="IPR028051">
    <property type="entry name" value="CheX-like_dom"/>
</dbReference>
<dbReference type="PANTHER" id="PTHR39452">
    <property type="entry name" value="CHEY-P PHOSPHATASE CHEX"/>
    <property type="match status" value="1"/>
</dbReference>
<feature type="domain" description="Chemotaxis phosphatase CheX-like" evidence="2">
    <location>
        <begin position="43"/>
        <end position="134"/>
    </location>
</feature>
<dbReference type="GO" id="GO:0006935">
    <property type="term" value="P:chemotaxis"/>
    <property type="evidence" value="ECO:0007669"/>
    <property type="project" value="UniProtKB-KW"/>
</dbReference>
<dbReference type="CDD" id="cd17906">
    <property type="entry name" value="CheX"/>
    <property type="match status" value="1"/>
</dbReference>
<evidence type="ECO:0000313" key="3">
    <source>
        <dbReference type="EMBL" id="TSJ76595.1"/>
    </source>
</evidence>
<dbReference type="Gene3D" id="3.40.1550.10">
    <property type="entry name" value="CheC-like"/>
    <property type="match status" value="1"/>
</dbReference>
<dbReference type="SUPFAM" id="SSF103039">
    <property type="entry name" value="CheC-like"/>
    <property type="match status" value="1"/>
</dbReference>
<evidence type="ECO:0000256" key="1">
    <source>
        <dbReference type="ARBA" id="ARBA00022500"/>
    </source>
</evidence>
<dbReference type="OrthoDB" id="9788100at2"/>
<sequence>MEETILKIFAQSITRYFATVSGGEATLGTPYLSAGNESVAYDFSAVIGITGSHRGNIYYTAPREKLHALLPLIGEREPDDRLCAELVGEITNTISGNAREQLGGGFMISTPFIVEGSPLNIHTARDTTCYILPVSWNNHRSRVLVSLQQTSAST</sequence>
<dbReference type="AlphaFoldDB" id="A0A556QIW8"/>
<reference evidence="3 4" key="1">
    <citation type="submission" date="2019-07" db="EMBL/GenBank/DDBJ databases">
        <title>Description of 53C-WASEF.</title>
        <authorList>
            <person name="Pitt A."/>
            <person name="Hahn M.W."/>
        </authorList>
    </citation>
    <scope>NUCLEOTIDE SEQUENCE [LARGE SCALE GENOMIC DNA]</scope>
    <source>
        <strain evidence="3 4">53C-WASEF</strain>
    </source>
</reference>
<gene>
    <name evidence="3" type="ORF">FPL22_10720</name>
</gene>
<dbReference type="EMBL" id="VMBG01000002">
    <property type="protein sequence ID" value="TSJ76595.1"/>
    <property type="molecule type" value="Genomic_DNA"/>
</dbReference>
<protein>
    <submittedName>
        <fullName evidence="3">Chemotaxis protein CheX</fullName>
    </submittedName>
</protein>
<dbReference type="InterPro" id="IPR028976">
    <property type="entry name" value="CheC-like_sf"/>
</dbReference>
<dbReference type="PANTHER" id="PTHR39452:SF1">
    <property type="entry name" value="CHEY-P PHOSPHATASE CHEX"/>
    <property type="match status" value="1"/>
</dbReference>
<keyword evidence="4" id="KW-1185">Reference proteome</keyword>
<proteinExistence type="predicted"/>
<accession>A0A556QIW8</accession>
<dbReference type="InterPro" id="IPR038756">
    <property type="entry name" value="CheX-like"/>
</dbReference>
<evidence type="ECO:0000259" key="2">
    <source>
        <dbReference type="Pfam" id="PF13690"/>
    </source>
</evidence>
<dbReference type="RefSeq" id="WP_144230352.1">
    <property type="nucleotide sequence ID" value="NZ_CBCRVV010000035.1"/>
</dbReference>
<dbReference type="Pfam" id="PF13690">
    <property type="entry name" value="CheX"/>
    <property type="match status" value="1"/>
</dbReference>
<organism evidence="3 4">
    <name type="scientific">Rariglobus hedericola</name>
    <dbReference type="NCBI Taxonomy" id="2597822"/>
    <lineage>
        <taxon>Bacteria</taxon>
        <taxon>Pseudomonadati</taxon>
        <taxon>Verrucomicrobiota</taxon>
        <taxon>Opitutia</taxon>
        <taxon>Opitutales</taxon>
        <taxon>Opitutaceae</taxon>
        <taxon>Rariglobus</taxon>
    </lineage>
</organism>
<comment type="caution">
    <text evidence="3">The sequence shown here is derived from an EMBL/GenBank/DDBJ whole genome shotgun (WGS) entry which is preliminary data.</text>
</comment>